<dbReference type="Pfam" id="PF12366">
    <property type="entry name" value="Casc1_C"/>
    <property type="match status" value="1"/>
</dbReference>
<feature type="region of interest" description="Disordered" evidence="2">
    <location>
        <begin position="850"/>
        <end position="902"/>
    </location>
</feature>
<feature type="region of interest" description="Disordered" evidence="2">
    <location>
        <begin position="570"/>
        <end position="602"/>
    </location>
</feature>
<reference evidence="4" key="2">
    <citation type="journal article" date="2015" name="Gigascience">
        <title>Reconstructing a comprehensive transcriptome assembly of a white-pupal translocated strain of the pest fruit fly Bactrocera cucurbitae.</title>
        <authorList>
            <person name="Sim S.B."/>
            <person name="Calla B."/>
            <person name="Hall B."/>
            <person name="DeRego T."/>
            <person name="Geib S.M."/>
        </authorList>
    </citation>
    <scope>NUCLEOTIDE SEQUENCE</scope>
</reference>
<dbReference type="GO" id="GO:0008017">
    <property type="term" value="F:microtubule binding"/>
    <property type="evidence" value="ECO:0007669"/>
    <property type="project" value="TreeGrafter"/>
</dbReference>
<reference evidence="4" key="1">
    <citation type="submission" date="2014-11" db="EMBL/GenBank/DDBJ databases">
        <authorList>
            <person name="Geib S."/>
        </authorList>
    </citation>
    <scope>NUCLEOTIDE SEQUENCE</scope>
</reference>
<feature type="compositionally biased region" description="Acidic residues" evidence="2">
    <location>
        <begin position="874"/>
        <end position="897"/>
    </location>
</feature>
<evidence type="ECO:0000256" key="2">
    <source>
        <dbReference type="SAM" id="MobiDB-lite"/>
    </source>
</evidence>
<sequence length="1174" mass="137575">MVKRKSSLKSNRKSTGKGTRPIKVEKEYTILTPEEQQTRDAKYAMRLADLRTCLSFIDEAFLKVEELKHGEDVIEKWQNYLLCDGLPKPYIPPAVRLFFEKLKFFDRFNTEKSIDWLLSVDERSVLSQDIYGKDMTRRALIKEIRPNFGDEYKANIDLLLKVIKSIDYYGDDDTKTVKAPIRILRDILDQKKAAYQEIEHYFDHYAYRILSSEDSYMESVNATTAEYCYECDNFGIHIWTLKNVPILFRFLDVPCIEANLHKLKVKIILPYSILKENLTIRGIHFLFDPFSENAKSFKQDIKDVVEDLTAGIPDIHECLVHEHFLQVDLQNQVRTKLMERRAEYESKVHALNEQLEMLKKSKSADDDKKKEPKLIKLPKEPPIITDNTFPDIWEDFLQLENERYNNFINNIYNPDSLQLEHDEINLKKYSILGGIYQLYFVKKPIHYNFNDFTMTWHENNGDLEIIKDVIAEEVLPPASSRMSLRSSSSFVRTSAISRRSVARLTAAELSELFMPPPQNCDSPNFVITIELPEYLCLWGGEPLACHYEDDLVGYVTEKLSNVDIHRVNPSLPVDDQNKAMSKDRGSTTFTNPSVDLSYTPRQSSSNLSVRTKRSFSNIFRPSIASLVTSISPQQQMHPSVTSTMIEDFILDLPLSLVQIRNIQRYCVPRIISSFKFPVELQDEANEEQRGKPKKGGILLRKRVSEDSEQLEAVKEFQYDGQNNPERIFPILPRLEKIHMEYVIHDKDTDTITLSGTKYPVSFSDLVHTLDQIKASYQSGYKHTLQVPDRKMNTILFKDHKKKMKTIRSEESFSKTPTVSQSSASIQTSRHKSMKRKTRWSDLDILKGKGDKERLRSDVSVKPEMEKEMEKEIDKEEEEEEKEEEELSKEAEEAPEPENEVKQKTFQYAHWTTKYINRTQYEKDKHKITIWTDRLGTIGLAYKLYEHFPFKDWRVEPDMENEGEVIFTLETQYVRCVLNISAQGYRGYVTEPTKGYVRHRKIYMDIKEPITDFKELKKRFHDRFLNIFSNHDARFYIENGYFSEKHLACELHTYSCIALHCLMLKYTRSDWNRLANRRDIILNFGHCRDPPENMMQVHITPENSTFVEIKELCSDNLDVFLLDYTLTWRNIDNYCDFHHLIMSAFVSAIDNRCKDPKLMVNVKNLLYEIRPLSYS</sequence>
<dbReference type="AlphaFoldDB" id="A0A0A1XMR5"/>
<name>A0A0A1XMR5_ZEUCU</name>
<evidence type="ECO:0000256" key="1">
    <source>
        <dbReference type="SAM" id="Coils"/>
    </source>
</evidence>
<dbReference type="GO" id="GO:0048487">
    <property type="term" value="F:beta-tubulin binding"/>
    <property type="evidence" value="ECO:0007669"/>
    <property type="project" value="TreeGrafter"/>
</dbReference>
<organism evidence="4">
    <name type="scientific">Zeugodacus cucurbitae</name>
    <name type="common">Melon fruit fly</name>
    <name type="synonym">Bactrocera cucurbitae</name>
    <dbReference type="NCBI Taxonomy" id="28588"/>
    <lineage>
        <taxon>Eukaryota</taxon>
        <taxon>Metazoa</taxon>
        <taxon>Ecdysozoa</taxon>
        <taxon>Arthropoda</taxon>
        <taxon>Hexapoda</taxon>
        <taxon>Insecta</taxon>
        <taxon>Pterygota</taxon>
        <taxon>Neoptera</taxon>
        <taxon>Endopterygota</taxon>
        <taxon>Diptera</taxon>
        <taxon>Brachycera</taxon>
        <taxon>Muscomorpha</taxon>
        <taxon>Tephritoidea</taxon>
        <taxon>Tephritidae</taxon>
        <taxon>Zeugodacus</taxon>
        <taxon>Zeugodacus</taxon>
    </lineage>
</organism>
<keyword evidence="1" id="KW-0175">Coiled coil</keyword>
<feature type="compositionally biased region" description="Polar residues" evidence="2">
    <location>
        <begin position="586"/>
        <end position="602"/>
    </location>
</feature>
<evidence type="ECO:0000259" key="3">
    <source>
        <dbReference type="Pfam" id="PF12366"/>
    </source>
</evidence>
<dbReference type="InterPro" id="IPR022110">
    <property type="entry name" value="CASC1_C"/>
</dbReference>
<feature type="coiled-coil region" evidence="1">
    <location>
        <begin position="334"/>
        <end position="361"/>
    </location>
</feature>
<feature type="region of interest" description="Disordered" evidence="2">
    <location>
        <begin position="806"/>
        <end position="833"/>
    </location>
</feature>
<accession>A0A0A1XMR5</accession>
<dbReference type="InterPro" id="IPR023247">
    <property type="entry name" value="IC97/Dnai7-like"/>
</dbReference>
<feature type="compositionally biased region" description="Basic and acidic residues" evidence="2">
    <location>
        <begin position="850"/>
        <end position="873"/>
    </location>
</feature>
<evidence type="ECO:0000313" key="4">
    <source>
        <dbReference type="EMBL" id="JAD11833.1"/>
    </source>
</evidence>
<gene>
    <name evidence="4" type="primary">AXP83.9</name>
    <name evidence="4" type="ORF">g.16756</name>
</gene>
<feature type="domain" description="CASC1 C-terminal" evidence="3">
    <location>
        <begin position="908"/>
        <end position="1126"/>
    </location>
</feature>
<feature type="compositionally biased region" description="Polar residues" evidence="2">
    <location>
        <begin position="813"/>
        <end position="827"/>
    </location>
</feature>
<dbReference type="PANTHER" id="PTHR20929">
    <property type="entry name" value="LUNG ADENOMA SUSCEPTIBILITY 1-RELATED"/>
    <property type="match status" value="1"/>
</dbReference>
<dbReference type="EMBL" id="GBXI01002459">
    <property type="protein sequence ID" value="JAD11833.1"/>
    <property type="molecule type" value="Transcribed_RNA"/>
</dbReference>
<feature type="compositionally biased region" description="Basic and acidic residues" evidence="2">
    <location>
        <begin position="575"/>
        <end position="585"/>
    </location>
</feature>
<protein>
    <submittedName>
        <fullName evidence="4">Axonemal 84 kDa protein</fullName>
    </submittedName>
</protein>
<proteinExistence type="predicted"/>
<dbReference type="PANTHER" id="PTHR20929:SF11">
    <property type="entry name" value="DYNEIN AXONEMAL INTERMEDIATE CHAIN 7"/>
    <property type="match status" value="1"/>
</dbReference>